<dbReference type="SMART" id="SM00875">
    <property type="entry name" value="BACK"/>
    <property type="match status" value="1"/>
</dbReference>
<keyword evidence="3" id="KW-1185">Reference proteome</keyword>
<evidence type="ECO:0000313" key="3">
    <source>
        <dbReference type="Proteomes" id="UP001497623"/>
    </source>
</evidence>
<dbReference type="PANTHER" id="PTHR45774">
    <property type="entry name" value="BTB/POZ DOMAIN-CONTAINING"/>
    <property type="match status" value="1"/>
</dbReference>
<feature type="domain" description="BACK" evidence="1">
    <location>
        <begin position="11"/>
        <end position="121"/>
    </location>
</feature>
<sequence>YLSSEVSAANVPEILNIATLLEDETLINKCAKVLEVSPDAFFLSPTIGSLNSDSLEQLLRQDLPVSSETVIFKGIMNWSRMNLKSKESEITTTSLRQEVNKYLCYVRFLTMSLEDFVRHVLPEKIFTFEEVESIQFNIAGVPEVNLPSLFSTSKENRNRFHKSQLDICRINSGQCTRNTRYYVTLSNPNILTCIQPKSIIYLSKLEYEGNIGYVGTLTVKDSSGLKFRDV</sequence>
<dbReference type="Proteomes" id="UP001497623">
    <property type="component" value="Unassembled WGS sequence"/>
</dbReference>
<accession>A0AAV2PUS7</accession>
<evidence type="ECO:0000259" key="1">
    <source>
        <dbReference type="SMART" id="SM00875"/>
    </source>
</evidence>
<dbReference type="AlphaFoldDB" id="A0AAV2PUS7"/>
<proteinExistence type="predicted"/>
<feature type="non-terminal residue" evidence="2">
    <location>
        <position position="1"/>
    </location>
</feature>
<dbReference type="EMBL" id="CAXKWB010001160">
    <property type="protein sequence ID" value="CAL4063505.1"/>
    <property type="molecule type" value="Genomic_DNA"/>
</dbReference>
<reference evidence="2 3" key="1">
    <citation type="submission" date="2024-05" db="EMBL/GenBank/DDBJ databases">
        <authorList>
            <person name="Wallberg A."/>
        </authorList>
    </citation>
    <scope>NUCLEOTIDE SEQUENCE [LARGE SCALE GENOMIC DNA]</scope>
</reference>
<evidence type="ECO:0000313" key="2">
    <source>
        <dbReference type="EMBL" id="CAL4063505.1"/>
    </source>
</evidence>
<organism evidence="2 3">
    <name type="scientific">Meganyctiphanes norvegica</name>
    <name type="common">Northern krill</name>
    <name type="synonym">Thysanopoda norvegica</name>
    <dbReference type="NCBI Taxonomy" id="48144"/>
    <lineage>
        <taxon>Eukaryota</taxon>
        <taxon>Metazoa</taxon>
        <taxon>Ecdysozoa</taxon>
        <taxon>Arthropoda</taxon>
        <taxon>Crustacea</taxon>
        <taxon>Multicrustacea</taxon>
        <taxon>Malacostraca</taxon>
        <taxon>Eumalacostraca</taxon>
        <taxon>Eucarida</taxon>
        <taxon>Euphausiacea</taxon>
        <taxon>Euphausiidae</taxon>
        <taxon>Meganyctiphanes</taxon>
    </lineage>
</organism>
<protein>
    <recommendedName>
        <fullName evidence="1">BACK domain-containing protein</fullName>
    </recommendedName>
</protein>
<dbReference type="Pfam" id="PF07707">
    <property type="entry name" value="BACK"/>
    <property type="match status" value="1"/>
</dbReference>
<dbReference type="InterPro" id="IPR011705">
    <property type="entry name" value="BACK"/>
</dbReference>
<name>A0AAV2PUS7_MEGNR</name>
<gene>
    <name evidence="2" type="ORF">MNOR_LOCUS3405</name>
</gene>
<dbReference type="PANTHER" id="PTHR45774:SF3">
    <property type="entry name" value="BTB (POZ) DOMAIN-CONTAINING 2B-RELATED"/>
    <property type="match status" value="1"/>
</dbReference>
<comment type="caution">
    <text evidence="2">The sequence shown here is derived from an EMBL/GenBank/DDBJ whole genome shotgun (WGS) entry which is preliminary data.</text>
</comment>
<feature type="non-terminal residue" evidence="2">
    <location>
        <position position="230"/>
    </location>
</feature>
<dbReference type="Gene3D" id="1.25.40.420">
    <property type="match status" value="1"/>
</dbReference>